<comment type="caution">
    <text evidence="2">The sequence shown here is derived from an EMBL/GenBank/DDBJ whole genome shotgun (WGS) entry which is preliminary data.</text>
</comment>
<accession>A0A4U6QCX0</accession>
<keyword evidence="3" id="KW-1185">Reference proteome</keyword>
<protein>
    <recommendedName>
        <fullName evidence="4">GP-PDE domain-containing protein</fullName>
    </recommendedName>
</protein>
<proteinExistence type="predicted"/>
<evidence type="ECO:0000313" key="2">
    <source>
        <dbReference type="EMBL" id="TKV57776.1"/>
    </source>
</evidence>
<dbReference type="GO" id="GO:0008081">
    <property type="term" value="F:phosphoric diester hydrolase activity"/>
    <property type="evidence" value="ECO:0007669"/>
    <property type="project" value="InterPro"/>
</dbReference>
<gene>
    <name evidence="2" type="ORF">FDO65_16695</name>
</gene>
<reference evidence="2 3" key="1">
    <citation type="submission" date="2019-05" db="EMBL/GenBank/DDBJ databases">
        <title>Nakamurella sp. N5BH11, whole genome shotgun sequence.</title>
        <authorList>
            <person name="Tuo L."/>
        </authorList>
    </citation>
    <scope>NUCLEOTIDE SEQUENCE [LARGE SCALE GENOMIC DNA]</scope>
    <source>
        <strain evidence="2 3">N5BH11</strain>
    </source>
</reference>
<name>A0A4U6QCX0_9ACTN</name>
<organism evidence="2 3">
    <name type="scientific">Nakamurella flava</name>
    <dbReference type="NCBI Taxonomy" id="2576308"/>
    <lineage>
        <taxon>Bacteria</taxon>
        <taxon>Bacillati</taxon>
        <taxon>Actinomycetota</taxon>
        <taxon>Actinomycetes</taxon>
        <taxon>Nakamurellales</taxon>
        <taxon>Nakamurellaceae</taxon>
        <taxon>Nakamurella</taxon>
    </lineage>
</organism>
<evidence type="ECO:0008006" key="4">
    <source>
        <dbReference type="Google" id="ProtNLM"/>
    </source>
</evidence>
<dbReference type="Proteomes" id="UP000306985">
    <property type="component" value="Unassembled WGS sequence"/>
</dbReference>
<dbReference type="AlphaFoldDB" id="A0A4U6QCX0"/>
<sequence length="285" mass="29733">MTTALAACTSGAPAGPSSPTGGASSSAPAAALSSEPASAGTGGGIAPTPATALGRWLSAPVVEIAHHGGSASWPAASPTAYQQSRDWNPDLALEFSARRTADGVWVGSEDASTGPVYGTDLTIATSTWEQLSTLRSIRGHQPMSRLDTDLLDQVSPDRILFVDDKDDAHVDELLDLLDQHGGAGRAVIKSYWQTVKTPTAAHARGYTTWGYYYADQMDQFEATQGRFDLLGIDQDAPTAVYQRMLATGKRVIAHVVATPAQADRALAAGATGLMVSGVRDVVPRA</sequence>
<dbReference type="Gene3D" id="3.20.20.190">
    <property type="entry name" value="Phosphatidylinositol (PI) phosphodiesterase"/>
    <property type="match status" value="1"/>
</dbReference>
<dbReference type="SUPFAM" id="SSF51695">
    <property type="entry name" value="PLC-like phosphodiesterases"/>
    <property type="match status" value="1"/>
</dbReference>
<feature type="region of interest" description="Disordered" evidence="1">
    <location>
        <begin position="1"/>
        <end position="46"/>
    </location>
</feature>
<dbReference type="EMBL" id="SZZH01000004">
    <property type="protein sequence ID" value="TKV57776.1"/>
    <property type="molecule type" value="Genomic_DNA"/>
</dbReference>
<dbReference type="InterPro" id="IPR017946">
    <property type="entry name" value="PLC-like_Pdiesterase_TIM-brl"/>
</dbReference>
<feature type="compositionally biased region" description="Low complexity" evidence="1">
    <location>
        <begin position="1"/>
        <end position="39"/>
    </location>
</feature>
<evidence type="ECO:0000256" key="1">
    <source>
        <dbReference type="SAM" id="MobiDB-lite"/>
    </source>
</evidence>
<dbReference type="GO" id="GO:0006629">
    <property type="term" value="P:lipid metabolic process"/>
    <property type="evidence" value="ECO:0007669"/>
    <property type="project" value="InterPro"/>
</dbReference>
<dbReference type="RefSeq" id="WP_166442251.1">
    <property type="nucleotide sequence ID" value="NZ_SZZH01000004.1"/>
</dbReference>
<evidence type="ECO:0000313" key="3">
    <source>
        <dbReference type="Proteomes" id="UP000306985"/>
    </source>
</evidence>